<comment type="caution">
    <text evidence="3">The sequence shown here is derived from an EMBL/GenBank/DDBJ whole genome shotgun (WGS) entry which is preliminary data.</text>
</comment>
<keyword evidence="3" id="KW-0012">Acyltransferase</keyword>
<sequence length="185" mass="20852">MIYIRALFKRLIAFFYLSYLKIFHPINFNYHPFQLISLSTKFVINGKGKILLGKKIGTRRNVEFRVSDEGQLKIGANSFFNNGCLINSMEKIDIGSNVQFGPNVMVFDHDHDFRVHGGLKSGDFRKSPIKIGNNVWIGSGCVILRGTTIGDNCVIAAGSILNGEYAPNKIVMQKRQTTVIDFFEK</sequence>
<name>A0A9X3RCX7_9BACL</name>
<dbReference type="Pfam" id="PF00132">
    <property type="entry name" value="Hexapep"/>
    <property type="match status" value="1"/>
</dbReference>
<dbReference type="InterPro" id="IPR051159">
    <property type="entry name" value="Hexapeptide_acetyltransf"/>
</dbReference>
<dbReference type="RefSeq" id="WP_269926349.1">
    <property type="nucleotide sequence ID" value="NZ_JAMKBJ010000006.1"/>
</dbReference>
<dbReference type="Gene3D" id="2.160.10.10">
    <property type="entry name" value="Hexapeptide repeat proteins"/>
    <property type="match status" value="1"/>
</dbReference>
<dbReference type="PANTHER" id="PTHR23416">
    <property type="entry name" value="SIALIC ACID SYNTHASE-RELATED"/>
    <property type="match status" value="1"/>
</dbReference>
<organism evidence="3 4">
    <name type="scientific">Paenisporosarcina quisquiliarum</name>
    <dbReference type="NCBI Taxonomy" id="365346"/>
    <lineage>
        <taxon>Bacteria</taxon>
        <taxon>Bacillati</taxon>
        <taxon>Bacillota</taxon>
        <taxon>Bacilli</taxon>
        <taxon>Bacillales</taxon>
        <taxon>Caryophanaceae</taxon>
        <taxon>Paenisporosarcina</taxon>
    </lineage>
</organism>
<dbReference type="GO" id="GO:0008374">
    <property type="term" value="F:O-acyltransferase activity"/>
    <property type="evidence" value="ECO:0007669"/>
    <property type="project" value="TreeGrafter"/>
</dbReference>
<evidence type="ECO:0000256" key="1">
    <source>
        <dbReference type="ARBA" id="ARBA00007274"/>
    </source>
</evidence>
<dbReference type="PANTHER" id="PTHR23416:SF23">
    <property type="entry name" value="ACETYLTRANSFERASE C18B11.09C-RELATED"/>
    <property type="match status" value="1"/>
</dbReference>
<accession>A0A9X3RCX7</accession>
<dbReference type="Proteomes" id="UP001152173">
    <property type="component" value="Unassembled WGS sequence"/>
</dbReference>
<evidence type="ECO:0000313" key="3">
    <source>
        <dbReference type="EMBL" id="MCZ8537255.1"/>
    </source>
</evidence>
<keyword evidence="2" id="KW-0808">Transferase</keyword>
<keyword evidence="4" id="KW-1185">Reference proteome</keyword>
<dbReference type="InterPro" id="IPR001451">
    <property type="entry name" value="Hexapep"/>
</dbReference>
<evidence type="ECO:0000256" key="2">
    <source>
        <dbReference type="ARBA" id="ARBA00022679"/>
    </source>
</evidence>
<dbReference type="EMBL" id="JAMKBJ010000006">
    <property type="protein sequence ID" value="MCZ8537255.1"/>
    <property type="molecule type" value="Genomic_DNA"/>
</dbReference>
<dbReference type="GO" id="GO:0005829">
    <property type="term" value="C:cytosol"/>
    <property type="evidence" value="ECO:0007669"/>
    <property type="project" value="TreeGrafter"/>
</dbReference>
<gene>
    <name evidence="3" type="ORF">M9R32_08695</name>
</gene>
<dbReference type="SUPFAM" id="SSF51161">
    <property type="entry name" value="Trimeric LpxA-like enzymes"/>
    <property type="match status" value="1"/>
</dbReference>
<proteinExistence type="inferred from homology"/>
<dbReference type="AlphaFoldDB" id="A0A9X3RCX7"/>
<comment type="similarity">
    <text evidence="1">Belongs to the transferase hexapeptide repeat family.</text>
</comment>
<dbReference type="InterPro" id="IPR011004">
    <property type="entry name" value="Trimer_LpxA-like_sf"/>
</dbReference>
<reference evidence="3" key="1">
    <citation type="submission" date="2022-05" db="EMBL/GenBank/DDBJ databases">
        <authorList>
            <person name="Colautti A."/>
            <person name="Iacumin L."/>
        </authorList>
    </citation>
    <scope>NUCLEOTIDE SEQUENCE</scope>
    <source>
        <strain evidence="3">SK 55</strain>
    </source>
</reference>
<dbReference type="CDD" id="cd04647">
    <property type="entry name" value="LbH_MAT_like"/>
    <property type="match status" value="1"/>
</dbReference>
<protein>
    <submittedName>
        <fullName evidence="3">Acyltransferase</fullName>
    </submittedName>
</protein>
<evidence type="ECO:0000313" key="4">
    <source>
        <dbReference type="Proteomes" id="UP001152173"/>
    </source>
</evidence>